<dbReference type="PANTHER" id="PTHR43630">
    <property type="entry name" value="POLY-BETA-1,6-N-ACETYL-D-GLUCOSAMINE SYNTHASE"/>
    <property type="match status" value="1"/>
</dbReference>
<dbReference type="Pfam" id="PF13641">
    <property type="entry name" value="Glyco_tranf_2_3"/>
    <property type="match status" value="1"/>
</dbReference>
<dbReference type="RefSeq" id="WP_091268946.1">
    <property type="nucleotide sequence ID" value="NZ_FNFK01000091.1"/>
</dbReference>
<feature type="transmembrane region" description="Helical" evidence="4">
    <location>
        <begin position="358"/>
        <end position="378"/>
    </location>
</feature>
<dbReference type="InterPro" id="IPR029044">
    <property type="entry name" value="Nucleotide-diphossugar_trans"/>
</dbReference>
<keyword evidence="6" id="KW-1185">Reference proteome</keyword>
<dbReference type="AlphaFoldDB" id="A0A1G9FYG1"/>
<evidence type="ECO:0000313" key="6">
    <source>
        <dbReference type="Proteomes" id="UP000199433"/>
    </source>
</evidence>
<feature type="transmembrane region" description="Helical" evidence="4">
    <location>
        <begin position="421"/>
        <end position="439"/>
    </location>
</feature>
<feature type="transmembrane region" description="Helical" evidence="4">
    <location>
        <begin position="385"/>
        <end position="409"/>
    </location>
</feature>
<dbReference type="PANTHER" id="PTHR43630:SF1">
    <property type="entry name" value="POLY-BETA-1,6-N-ACETYL-D-GLUCOSAMINE SYNTHASE"/>
    <property type="match status" value="1"/>
</dbReference>
<dbReference type="CDD" id="cd06423">
    <property type="entry name" value="CESA_like"/>
    <property type="match status" value="1"/>
</dbReference>
<accession>A0A1G9FYG1</accession>
<keyword evidence="4" id="KW-0812">Transmembrane</keyword>
<feature type="transmembrane region" description="Helical" evidence="4">
    <location>
        <begin position="14"/>
        <end position="37"/>
    </location>
</feature>
<keyword evidence="2" id="KW-0328">Glycosyltransferase</keyword>
<sequence length="470" mass="53850">MNIDLLFQISEKFFLGYLIFYITYILIGNIMATVKLYKRRQSKLLMNQLDHEYYYPVSIIVPAFNESETIITTIDNLLHLDYKIYEIIVVDDGSTDDTAQKVIDRFNMVKNDVPIRLQVPSQPIESAYEISKGGKTIKLIRKVNGGNKADAVNAGINASEYPYFVSMDADEVLQADALKNAIQLFFENDRTVAVGGLLGIANDVVFKDAYPVETPLPKKLVAAMQTLEYGRAFMGSRISSDAFNANLNVSGGFGLFKKQAVIDINGYDPNSVAEDMDLALRLHRHHVENDIPYKIRFAEDAVCWTQAPFSMDDLAKQRARWHRGLMQTMWAHKSILLNPNYGLLGLLSYPYFLMYELLAPFIELLGLFIIILGLYLGMINIPMMLVLMGLYFIFNLFQTMAFFVGRYFIQDYKRYPGEVAKAFFVTTLDAFFFRPYLLWVRLYSVFTYHAKLHSWAPIERSTIEDQSVND</sequence>
<evidence type="ECO:0000256" key="4">
    <source>
        <dbReference type="SAM" id="Phobius"/>
    </source>
</evidence>
<evidence type="ECO:0000256" key="1">
    <source>
        <dbReference type="ARBA" id="ARBA00006739"/>
    </source>
</evidence>
<gene>
    <name evidence="5" type="ORF">SAMN04488098_10912</name>
</gene>
<comment type="similarity">
    <text evidence="1">Belongs to the glycosyltransferase 2 family.</text>
</comment>
<keyword evidence="3 5" id="KW-0808">Transferase</keyword>
<name>A0A1G9FYG1_9LACT</name>
<dbReference type="GO" id="GO:0016757">
    <property type="term" value="F:glycosyltransferase activity"/>
    <property type="evidence" value="ECO:0007669"/>
    <property type="project" value="UniProtKB-KW"/>
</dbReference>
<dbReference type="SUPFAM" id="SSF53448">
    <property type="entry name" value="Nucleotide-diphospho-sugar transferases"/>
    <property type="match status" value="1"/>
</dbReference>
<keyword evidence="4" id="KW-0472">Membrane</keyword>
<dbReference type="STRING" id="426701.SAMN04488098_10912"/>
<dbReference type="Gene3D" id="3.90.550.10">
    <property type="entry name" value="Spore Coat Polysaccharide Biosynthesis Protein SpsA, Chain A"/>
    <property type="match status" value="1"/>
</dbReference>
<evidence type="ECO:0000256" key="3">
    <source>
        <dbReference type="ARBA" id="ARBA00022679"/>
    </source>
</evidence>
<proteinExistence type="inferred from homology"/>
<dbReference type="OrthoDB" id="9766299at2"/>
<dbReference type="Proteomes" id="UP000199433">
    <property type="component" value="Unassembled WGS sequence"/>
</dbReference>
<protein>
    <submittedName>
        <fullName evidence="5">Glycosyltransferase, catalytic subunit of cellulose synthase and poly-beta-1,6-N-acetylglucosamine synthase</fullName>
    </submittedName>
</protein>
<dbReference type="EMBL" id="FNFK01000091">
    <property type="protein sequence ID" value="SDK93446.1"/>
    <property type="molecule type" value="Genomic_DNA"/>
</dbReference>
<evidence type="ECO:0000256" key="2">
    <source>
        <dbReference type="ARBA" id="ARBA00022676"/>
    </source>
</evidence>
<keyword evidence="4" id="KW-1133">Transmembrane helix</keyword>
<evidence type="ECO:0000313" key="5">
    <source>
        <dbReference type="EMBL" id="SDK93446.1"/>
    </source>
</evidence>
<reference evidence="6" key="1">
    <citation type="submission" date="2016-10" db="EMBL/GenBank/DDBJ databases">
        <authorList>
            <person name="Varghese N."/>
            <person name="Submissions S."/>
        </authorList>
    </citation>
    <scope>NUCLEOTIDE SEQUENCE [LARGE SCALE GENOMIC DNA]</scope>
    <source>
        <strain evidence="6">DSM 19181</strain>
    </source>
</reference>
<feature type="transmembrane region" description="Helical" evidence="4">
    <location>
        <begin position="335"/>
        <end position="352"/>
    </location>
</feature>
<organism evidence="5 6">
    <name type="scientific">Alkalibacterium thalassium</name>
    <dbReference type="NCBI Taxonomy" id="426701"/>
    <lineage>
        <taxon>Bacteria</taxon>
        <taxon>Bacillati</taxon>
        <taxon>Bacillota</taxon>
        <taxon>Bacilli</taxon>
        <taxon>Lactobacillales</taxon>
        <taxon>Carnobacteriaceae</taxon>
        <taxon>Alkalibacterium</taxon>
    </lineage>
</organism>